<keyword evidence="3" id="KW-1185">Reference proteome</keyword>
<evidence type="ECO:0000259" key="1">
    <source>
        <dbReference type="SMART" id="SM00852"/>
    </source>
</evidence>
<dbReference type="Proteomes" id="UP000077315">
    <property type="component" value="Unassembled WGS sequence"/>
</dbReference>
<gene>
    <name evidence="2" type="ORF">PHYBLDRAFT_154498</name>
</gene>
<dbReference type="Pfam" id="PF24102">
    <property type="entry name" value="FLAD1_M"/>
    <property type="match status" value="1"/>
</dbReference>
<dbReference type="GO" id="GO:0047884">
    <property type="term" value="F:FAD diphosphatase activity"/>
    <property type="evidence" value="ECO:0007669"/>
    <property type="project" value="TreeGrafter"/>
</dbReference>
<dbReference type="EMBL" id="KV440974">
    <property type="protein sequence ID" value="OAD77255.1"/>
    <property type="molecule type" value="Genomic_DNA"/>
</dbReference>
<dbReference type="InterPro" id="IPR001453">
    <property type="entry name" value="MoaB/Mog_dom"/>
</dbReference>
<dbReference type="STRING" id="763407.A0A162XYB8"/>
<dbReference type="VEuPathDB" id="FungiDB:PHYBLDRAFT_154498"/>
<dbReference type="SUPFAM" id="SSF53218">
    <property type="entry name" value="Molybdenum cofactor biosynthesis proteins"/>
    <property type="match status" value="1"/>
</dbReference>
<proteinExistence type="predicted"/>
<dbReference type="AlphaFoldDB" id="A0A162XYB8"/>
<dbReference type="InParanoid" id="A0A162XYB8"/>
<dbReference type="GeneID" id="28994237"/>
<dbReference type="GO" id="GO:0042726">
    <property type="term" value="P:flavin-containing compound metabolic process"/>
    <property type="evidence" value="ECO:0007669"/>
    <property type="project" value="TreeGrafter"/>
</dbReference>
<dbReference type="PANTHER" id="PTHR47675">
    <property type="entry name" value="MOLYBDOPTERIN BINDING DOMAIN PROTEIN (AFU_ORTHOLOGUE AFUA_5G11210)"/>
    <property type="match status" value="1"/>
</dbReference>
<dbReference type="InterPro" id="IPR056596">
    <property type="entry name" value="FLAD1_M"/>
</dbReference>
<accession>A0A162XYB8</accession>
<protein>
    <recommendedName>
        <fullName evidence="1">MoaB/Mog domain-containing protein</fullName>
    </recommendedName>
</protein>
<dbReference type="RefSeq" id="XP_018295295.1">
    <property type="nucleotide sequence ID" value="XM_018433331.1"/>
</dbReference>
<evidence type="ECO:0000313" key="3">
    <source>
        <dbReference type="Proteomes" id="UP000077315"/>
    </source>
</evidence>
<dbReference type="Gene3D" id="3.40.980.10">
    <property type="entry name" value="MoaB/Mog-like domain"/>
    <property type="match status" value="1"/>
</dbReference>
<feature type="domain" description="MoaB/Mog" evidence="1">
    <location>
        <begin position="10"/>
        <end position="175"/>
    </location>
</feature>
<dbReference type="Pfam" id="PF00994">
    <property type="entry name" value="MoCF_biosynth"/>
    <property type="match status" value="1"/>
</dbReference>
<organism evidence="2 3">
    <name type="scientific">Phycomyces blakesleeanus (strain ATCC 8743b / DSM 1359 / FGSC 10004 / NBRC 33097 / NRRL 1555)</name>
    <dbReference type="NCBI Taxonomy" id="763407"/>
    <lineage>
        <taxon>Eukaryota</taxon>
        <taxon>Fungi</taxon>
        <taxon>Fungi incertae sedis</taxon>
        <taxon>Mucoromycota</taxon>
        <taxon>Mucoromycotina</taxon>
        <taxon>Mucoromycetes</taxon>
        <taxon>Mucorales</taxon>
        <taxon>Phycomycetaceae</taxon>
        <taxon>Phycomyces</taxon>
    </lineage>
</organism>
<sequence length="265" mass="29611">MPPSNSFTAACCIIGDEILNGKTRDSNAHFLAKSLFDIGVDLKRVEIIPDEYKAIEETIKRLSSQHDIVFTSGGIGPTHDDITYAALAKAYNLPLELDLETCKQMEEKSSHIKDWVLNDARKRMAIFPKPSKLIRTSPELWVPIVVVNENIHVLPGIPRLFERLIHSLQPHLISLIEAKTGRSTPEKYHRIQIATAQPEGKIAQCLTAAQNQVKDYNIKIGSYPKWGQDSHGTRVVVSIVGKDEKAVQALAKDISDQIEGWIYVP</sequence>
<dbReference type="OrthoDB" id="448496at2759"/>
<dbReference type="InterPro" id="IPR036425">
    <property type="entry name" value="MoaB/Mog-like_dom_sf"/>
</dbReference>
<dbReference type="SMART" id="SM00852">
    <property type="entry name" value="MoCF_biosynth"/>
    <property type="match status" value="1"/>
</dbReference>
<name>A0A162XYB8_PHYB8</name>
<dbReference type="PANTHER" id="PTHR47675:SF1">
    <property type="entry name" value="MOLYBDOPTERIN BINDING DOMAIN PROTEIN (AFU_ORTHOLOGUE AFUA_5G11210)"/>
    <property type="match status" value="1"/>
</dbReference>
<evidence type="ECO:0000313" key="2">
    <source>
        <dbReference type="EMBL" id="OAD77255.1"/>
    </source>
</evidence>
<reference evidence="3" key="1">
    <citation type="submission" date="2015-06" db="EMBL/GenBank/DDBJ databases">
        <title>Expansion of signal transduction pathways in fungi by whole-genome duplication.</title>
        <authorList>
            <consortium name="DOE Joint Genome Institute"/>
            <person name="Corrochano L.M."/>
            <person name="Kuo A."/>
            <person name="Marcet-Houben M."/>
            <person name="Polaino S."/>
            <person name="Salamov A."/>
            <person name="Villalobos J.M."/>
            <person name="Alvarez M.I."/>
            <person name="Avalos J."/>
            <person name="Benito E.P."/>
            <person name="Benoit I."/>
            <person name="Burger G."/>
            <person name="Camino L.P."/>
            <person name="Canovas D."/>
            <person name="Cerda-Olmedo E."/>
            <person name="Cheng J.-F."/>
            <person name="Dominguez A."/>
            <person name="Elias M."/>
            <person name="Eslava A.P."/>
            <person name="Glaser F."/>
            <person name="Grimwood J."/>
            <person name="Gutierrez G."/>
            <person name="Heitman J."/>
            <person name="Henrissat B."/>
            <person name="Iturriaga E.A."/>
            <person name="Lang B.F."/>
            <person name="Lavin J.L."/>
            <person name="Lee S."/>
            <person name="Li W."/>
            <person name="Lindquist E."/>
            <person name="Lopez-Garcia S."/>
            <person name="Luque E.M."/>
            <person name="Marcos A.T."/>
            <person name="Martin J."/>
            <person name="McCluskey K."/>
            <person name="Medina H.R."/>
            <person name="Miralles-Duran A."/>
            <person name="Miyazaki A."/>
            <person name="Munoz-Torres E."/>
            <person name="Oguiza J.A."/>
            <person name="Ohm R."/>
            <person name="Olmedo M."/>
            <person name="Orejas M."/>
            <person name="Ortiz-Castellanos L."/>
            <person name="Pisabarro A.G."/>
            <person name="Rodriguez-Romero J."/>
            <person name="Ruiz-Herrera J."/>
            <person name="Ruiz-Vazquez R."/>
            <person name="Sanz C."/>
            <person name="Schackwitz W."/>
            <person name="Schmutz J."/>
            <person name="Shahriari M."/>
            <person name="Shelest E."/>
            <person name="Silva-Franco F."/>
            <person name="Soanes D."/>
            <person name="Syed K."/>
            <person name="Tagua V.G."/>
            <person name="Talbot N.J."/>
            <person name="Thon M."/>
            <person name="De vries R.P."/>
            <person name="Wiebenga A."/>
            <person name="Yadav J.S."/>
            <person name="Braun E.L."/>
            <person name="Baker S."/>
            <person name="Garre V."/>
            <person name="Horwitz B."/>
            <person name="Torres-Martinez S."/>
            <person name="Idnurm A."/>
            <person name="Herrera-Estrella A."/>
            <person name="Gabaldon T."/>
            <person name="Grigoriev I.V."/>
        </authorList>
    </citation>
    <scope>NUCLEOTIDE SEQUENCE [LARGE SCALE GENOMIC DNA]</scope>
    <source>
        <strain evidence="3">NRRL 1555(-)</strain>
    </source>
</reference>
<dbReference type="CDD" id="cd00885">
    <property type="entry name" value="cinA"/>
    <property type="match status" value="1"/>
</dbReference>